<keyword evidence="5 8" id="KW-1133">Transmembrane helix</keyword>
<dbReference type="PANTHER" id="PTHR11923:SF93">
    <property type="entry name" value="GH07959P-RELATED"/>
    <property type="match status" value="1"/>
</dbReference>
<accession>A0AAD8E5X2</accession>
<comment type="caution">
    <text evidence="9">The sequence shown here is derived from an EMBL/GenBank/DDBJ whole genome shotgun (WGS) entry which is preliminary data.</text>
</comment>
<sequence>EVHEKVNVTWNDNDTITFRQIRRWYFDPDHSNGSLEDNITTLNPVSLSAAYVSRYRSSLILIPLSSTLRMTGQRVWVTKTAREFLFDGYSDPILTMAANMPSLAQVEVPVDKFGWFYMRNGSSDFDGVFNMQTGAQDISKVGILSNWNYDNRTNFYEAECGMVNGSAGELFPPDRTKDTLEMFSSDLCRSIAFEYAEDTEVHGISGYRYVLGKNLLDNGTDNPANWCNCGGECLPQGAINVSSCRHGAPAFVSYPHFLDADSFYFNNIRGMNPDPQKHRFYLTLEPNTGIPLDVAARFQINLLLQPSDYIAMYYDVPTIFFPMMWFEERATMSEELATQLSSLLLVRVLGTYLSIIFIFLGILLFSCGIIPRIYSSRQWTLPRLTRKKEDKKSAQVMYSKEQIRPLVTNSEKVSLPPENSLLIESKCK</sequence>
<evidence type="ECO:0000256" key="5">
    <source>
        <dbReference type="ARBA" id="ARBA00022989"/>
    </source>
</evidence>
<dbReference type="InterPro" id="IPR002159">
    <property type="entry name" value="CD36_fam"/>
</dbReference>
<name>A0AAD8E5X2_DIPPU</name>
<gene>
    <name evidence="9" type="ORF">L9F63_005293</name>
</gene>
<dbReference type="Proteomes" id="UP001233999">
    <property type="component" value="Unassembled WGS sequence"/>
</dbReference>
<proteinExistence type="inferred from homology"/>
<protein>
    <submittedName>
        <fullName evidence="9">Uncharacterized protein</fullName>
    </submittedName>
</protein>
<feature type="transmembrane region" description="Helical" evidence="8">
    <location>
        <begin position="349"/>
        <end position="374"/>
    </location>
</feature>
<dbReference type="GO" id="GO:0005044">
    <property type="term" value="F:scavenger receptor activity"/>
    <property type="evidence" value="ECO:0007669"/>
    <property type="project" value="TreeGrafter"/>
</dbReference>
<feature type="non-terminal residue" evidence="9">
    <location>
        <position position="428"/>
    </location>
</feature>
<dbReference type="EMBL" id="JASPKZ010008876">
    <property type="protein sequence ID" value="KAJ9578473.1"/>
    <property type="molecule type" value="Genomic_DNA"/>
</dbReference>
<keyword evidence="7" id="KW-0325">Glycoprotein</keyword>
<evidence type="ECO:0000256" key="4">
    <source>
        <dbReference type="ARBA" id="ARBA00022692"/>
    </source>
</evidence>
<keyword evidence="4 8" id="KW-0812">Transmembrane</keyword>
<evidence type="ECO:0000256" key="7">
    <source>
        <dbReference type="ARBA" id="ARBA00023180"/>
    </source>
</evidence>
<dbReference type="AlphaFoldDB" id="A0AAD8E5X2"/>
<evidence type="ECO:0000256" key="6">
    <source>
        <dbReference type="ARBA" id="ARBA00023136"/>
    </source>
</evidence>
<evidence type="ECO:0000313" key="10">
    <source>
        <dbReference type="Proteomes" id="UP001233999"/>
    </source>
</evidence>
<dbReference type="PRINTS" id="PR01609">
    <property type="entry name" value="CD36FAMILY"/>
</dbReference>
<keyword evidence="3" id="KW-1003">Cell membrane</keyword>
<reference evidence="9" key="1">
    <citation type="journal article" date="2023" name="IScience">
        <title>Live-bearing cockroach genome reveals convergent evolutionary mechanisms linked to viviparity in insects and beyond.</title>
        <authorList>
            <person name="Fouks B."/>
            <person name="Harrison M.C."/>
            <person name="Mikhailova A.A."/>
            <person name="Marchal E."/>
            <person name="English S."/>
            <person name="Carruthers M."/>
            <person name="Jennings E.C."/>
            <person name="Chiamaka E.L."/>
            <person name="Frigard R.A."/>
            <person name="Pippel M."/>
            <person name="Attardo G.M."/>
            <person name="Benoit J.B."/>
            <person name="Bornberg-Bauer E."/>
            <person name="Tobe S.S."/>
        </authorList>
    </citation>
    <scope>NUCLEOTIDE SEQUENCE</scope>
    <source>
        <strain evidence="9">Stay&amp;Tobe</strain>
    </source>
</reference>
<comment type="subcellular location">
    <subcellularLocation>
        <location evidence="1">Cell membrane</location>
    </subcellularLocation>
</comment>
<dbReference type="Pfam" id="PF01130">
    <property type="entry name" value="CD36"/>
    <property type="match status" value="1"/>
</dbReference>
<organism evidence="9 10">
    <name type="scientific">Diploptera punctata</name>
    <name type="common">Pacific beetle cockroach</name>
    <dbReference type="NCBI Taxonomy" id="6984"/>
    <lineage>
        <taxon>Eukaryota</taxon>
        <taxon>Metazoa</taxon>
        <taxon>Ecdysozoa</taxon>
        <taxon>Arthropoda</taxon>
        <taxon>Hexapoda</taxon>
        <taxon>Insecta</taxon>
        <taxon>Pterygota</taxon>
        <taxon>Neoptera</taxon>
        <taxon>Polyneoptera</taxon>
        <taxon>Dictyoptera</taxon>
        <taxon>Blattodea</taxon>
        <taxon>Blaberoidea</taxon>
        <taxon>Blaberidae</taxon>
        <taxon>Diplopterinae</taxon>
        <taxon>Diploptera</taxon>
    </lineage>
</organism>
<keyword evidence="6 8" id="KW-0472">Membrane</keyword>
<dbReference type="GO" id="GO:0005737">
    <property type="term" value="C:cytoplasm"/>
    <property type="evidence" value="ECO:0007669"/>
    <property type="project" value="TreeGrafter"/>
</dbReference>
<evidence type="ECO:0000256" key="3">
    <source>
        <dbReference type="ARBA" id="ARBA00022475"/>
    </source>
</evidence>
<comment type="similarity">
    <text evidence="2">Belongs to the CD36 family.</text>
</comment>
<evidence type="ECO:0000313" key="9">
    <source>
        <dbReference type="EMBL" id="KAJ9578473.1"/>
    </source>
</evidence>
<evidence type="ECO:0000256" key="1">
    <source>
        <dbReference type="ARBA" id="ARBA00004236"/>
    </source>
</evidence>
<keyword evidence="10" id="KW-1185">Reference proteome</keyword>
<evidence type="ECO:0000256" key="2">
    <source>
        <dbReference type="ARBA" id="ARBA00010532"/>
    </source>
</evidence>
<evidence type="ECO:0000256" key="8">
    <source>
        <dbReference type="SAM" id="Phobius"/>
    </source>
</evidence>
<reference evidence="9" key="2">
    <citation type="submission" date="2023-05" db="EMBL/GenBank/DDBJ databases">
        <authorList>
            <person name="Fouks B."/>
        </authorList>
    </citation>
    <scope>NUCLEOTIDE SEQUENCE</scope>
    <source>
        <strain evidence="9">Stay&amp;Tobe</strain>
        <tissue evidence="9">Testes</tissue>
    </source>
</reference>
<dbReference type="GO" id="GO:0005886">
    <property type="term" value="C:plasma membrane"/>
    <property type="evidence" value="ECO:0007669"/>
    <property type="project" value="UniProtKB-SubCell"/>
</dbReference>
<dbReference type="PANTHER" id="PTHR11923">
    <property type="entry name" value="SCAVENGER RECEPTOR CLASS B TYPE-1 SR-B1"/>
    <property type="match status" value="1"/>
</dbReference>